<dbReference type="Proteomes" id="UP000700908">
    <property type="component" value="Unassembled WGS sequence"/>
</dbReference>
<dbReference type="PROSITE" id="PS50967">
    <property type="entry name" value="HRDC"/>
    <property type="match status" value="1"/>
</dbReference>
<evidence type="ECO:0000256" key="5">
    <source>
        <dbReference type="ARBA" id="ARBA00022839"/>
    </source>
</evidence>
<organism evidence="8 9">
    <name type="scientific">Collinsella ureilytica</name>
    <dbReference type="NCBI Taxonomy" id="2869515"/>
    <lineage>
        <taxon>Bacteria</taxon>
        <taxon>Bacillati</taxon>
        <taxon>Actinomycetota</taxon>
        <taxon>Coriobacteriia</taxon>
        <taxon>Coriobacteriales</taxon>
        <taxon>Coriobacteriaceae</taxon>
        <taxon>Collinsella</taxon>
    </lineage>
</organism>
<dbReference type="SMART" id="SM00474">
    <property type="entry name" value="35EXOc"/>
    <property type="match status" value="1"/>
</dbReference>
<keyword evidence="5 6" id="KW-0269">Exonuclease</keyword>
<dbReference type="InterPro" id="IPR012337">
    <property type="entry name" value="RNaseH-like_sf"/>
</dbReference>
<sequence length="377" mass="42639">MLISTFPELAKVCERARTHDAVAIDTEFIRENSYHPRLCLVQIGTEEESVLIDPFAFQDMSPLAELLEDHSTTKVFHACAQDMEVLHHALGVLPAPIFDTQIAAAFLGSRQQISYSSLVHTFCKVVLPKSESLTDWARRPLTERQKAYAIDDVYYLIQAYKKIAKRLAETGRAEWVAAETAPLARLDHYVVDPRRAYLRVKRVSALTRRQQAIARELAAWREYEASRRDIPRKWLMSDEVLVAVAKRAPETFDELKRVRGTNNLSTTAVAELLRAIQRGQVCPSEDLPAQTRSRHTVSPELESVVDLMYALIRLVSERSGVAAQLIASRDDLLAYIEHPDQSPLRDSWRFELVGPMIDDLLAGNMGLTVKDGHLELL</sequence>
<gene>
    <name evidence="6 8" type="primary">rnd</name>
    <name evidence="8" type="ORF">K6V98_01150</name>
</gene>
<evidence type="ECO:0000256" key="3">
    <source>
        <dbReference type="ARBA" id="ARBA00022722"/>
    </source>
</evidence>
<keyword evidence="1 6" id="KW-0963">Cytoplasm</keyword>
<dbReference type="InterPro" id="IPR010997">
    <property type="entry name" value="HRDC-like_sf"/>
</dbReference>
<protein>
    <recommendedName>
        <fullName evidence="6">Ribonuclease D</fullName>
        <shortName evidence="6">RNase D</shortName>
        <ecNumber evidence="6">3.1.13.5</ecNumber>
    </recommendedName>
</protein>
<evidence type="ECO:0000256" key="2">
    <source>
        <dbReference type="ARBA" id="ARBA00022694"/>
    </source>
</evidence>
<dbReference type="InterPro" id="IPR036397">
    <property type="entry name" value="RNaseH_sf"/>
</dbReference>
<dbReference type="EMBL" id="JAIMFO010000004">
    <property type="protein sequence ID" value="MBY4796975.1"/>
    <property type="molecule type" value="Genomic_DNA"/>
</dbReference>
<evidence type="ECO:0000256" key="4">
    <source>
        <dbReference type="ARBA" id="ARBA00022801"/>
    </source>
</evidence>
<keyword evidence="2 6" id="KW-0819">tRNA processing</keyword>
<dbReference type="Gene3D" id="1.10.150.80">
    <property type="entry name" value="HRDC domain"/>
    <property type="match status" value="1"/>
</dbReference>
<name>A0ABS7MIQ8_9ACTN</name>
<evidence type="ECO:0000313" key="9">
    <source>
        <dbReference type="Proteomes" id="UP000700908"/>
    </source>
</evidence>
<reference evidence="8 9" key="1">
    <citation type="submission" date="2021-08" db="EMBL/GenBank/DDBJ databases">
        <title>Collinsella faecalis sp. nov. isolated from swine faeces.</title>
        <authorList>
            <person name="Oh B.S."/>
            <person name="Lee J.H."/>
        </authorList>
    </citation>
    <scope>NUCLEOTIDE SEQUENCE [LARGE SCALE GENOMIC DNA]</scope>
    <source>
        <strain evidence="8 9">AGMB00827</strain>
    </source>
</reference>
<evidence type="ECO:0000259" key="7">
    <source>
        <dbReference type="PROSITE" id="PS50967"/>
    </source>
</evidence>
<dbReference type="NCBIfam" id="TIGR01388">
    <property type="entry name" value="rnd"/>
    <property type="match status" value="1"/>
</dbReference>
<dbReference type="InterPro" id="IPR002562">
    <property type="entry name" value="3'-5'_exonuclease_dom"/>
</dbReference>
<keyword evidence="4 6" id="KW-0378">Hydrolase</keyword>
<evidence type="ECO:0000256" key="1">
    <source>
        <dbReference type="ARBA" id="ARBA00022490"/>
    </source>
</evidence>
<dbReference type="CDD" id="cd06142">
    <property type="entry name" value="RNaseD_exo"/>
    <property type="match status" value="1"/>
</dbReference>
<dbReference type="SUPFAM" id="SSF47819">
    <property type="entry name" value="HRDC-like"/>
    <property type="match status" value="2"/>
</dbReference>
<feature type="domain" description="HRDC" evidence="7">
    <location>
        <begin position="207"/>
        <end position="286"/>
    </location>
</feature>
<dbReference type="PANTHER" id="PTHR47649">
    <property type="entry name" value="RIBONUCLEASE D"/>
    <property type="match status" value="1"/>
</dbReference>
<dbReference type="Pfam" id="PF01612">
    <property type="entry name" value="DNA_pol_A_exo1"/>
    <property type="match status" value="1"/>
</dbReference>
<accession>A0ABS7MIQ8</accession>
<dbReference type="EC" id="3.1.13.5" evidence="6"/>
<comment type="caution">
    <text evidence="8">The sequence shown here is derived from an EMBL/GenBank/DDBJ whole genome shotgun (WGS) entry which is preliminary data.</text>
</comment>
<dbReference type="HAMAP" id="MF_01899">
    <property type="entry name" value="RNase_D"/>
    <property type="match status" value="1"/>
</dbReference>
<keyword evidence="9" id="KW-1185">Reference proteome</keyword>
<dbReference type="Pfam" id="PF00570">
    <property type="entry name" value="HRDC"/>
    <property type="match status" value="1"/>
</dbReference>
<dbReference type="InterPro" id="IPR051086">
    <property type="entry name" value="RNase_D-like"/>
</dbReference>
<dbReference type="PANTHER" id="PTHR47649:SF1">
    <property type="entry name" value="RIBONUCLEASE D"/>
    <property type="match status" value="1"/>
</dbReference>
<dbReference type="SUPFAM" id="SSF53098">
    <property type="entry name" value="Ribonuclease H-like"/>
    <property type="match status" value="1"/>
</dbReference>
<proteinExistence type="inferred from homology"/>
<dbReference type="InterPro" id="IPR002121">
    <property type="entry name" value="HRDC_dom"/>
</dbReference>
<evidence type="ECO:0000313" key="8">
    <source>
        <dbReference type="EMBL" id="MBY4796975.1"/>
    </source>
</evidence>
<dbReference type="InterPro" id="IPR044876">
    <property type="entry name" value="HRDC_dom_sf"/>
</dbReference>
<comment type="subcellular location">
    <subcellularLocation>
        <location evidence="6">Cytoplasm</location>
    </subcellularLocation>
</comment>
<dbReference type="InterPro" id="IPR006292">
    <property type="entry name" value="RNase_D"/>
</dbReference>
<dbReference type="SMART" id="SM00341">
    <property type="entry name" value="HRDC"/>
    <property type="match status" value="1"/>
</dbReference>
<comment type="cofactor">
    <cofactor evidence="6">
        <name>a divalent metal cation</name>
        <dbReference type="ChEBI" id="CHEBI:60240"/>
    </cofactor>
</comment>
<dbReference type="GO" id="GO:0033890">
    <property type="term" value="F:ribonuclease D activity"/>
    <property type="evidence" value="ECO:0007669"/>
    <property type="project" value="UniProtKB-EC"/>
</dbReference>
<comment type="function">
    <text evidence="6">Exonuclease involved in the 3' processing of various precursor tRNAs. Initiates hydrolysis at the 3'-terminus of an RNA molecule and releases 5'-mononucleotides.</text>
</comment>
<dbReference type="RefSeq" id="WP_222198686.1">
    <property type="nucleotide sequence ID" value="NZ_JAIMFO010000004.1"/>
</dbReference>
<comment type="catalytic activity">
    <reaction evidence="6">
        <text>Exonucleolytic cleavage that removes extra residues from the 3'-terminus of tRNA to produce 5'-mononucleotides.</text>
        <dbReference type="EC" id="3.1.13.5"/>
    </reaction>
</comment>
<comment type="similarity">
    <text evidence="6">Belongs to the RNase D family.</text>
</comment>
<keyword evidence="3 6" id="KW-0540">Nuclease</keyword>
<dbReference type="Gene3D" id="3.30.420.10">
    <property type="entry name" value="Ribonuclease H-like superfamily/Ribonuclease H"/>
    <property type="match status" value="1"/>
</dbReference>
<evidence type="ECO:0000256" key="6">
    <source>
        <dbReference type="HAMAP-Rule" id="MF_01899"/>
    </source>
</evidence>